<feature type="binding site" evidence="13">
    <location>
        <position position="419"/>
    </location>
    <ligand>
        <name>substrate</name>
    </ligand>
</feature>
<reference evidence="14 15" key="1">
    <citation type="submission" date="2023-01" db="EMBL/GenBank/DDBJ databases">
        <title>Cultivation and genomic characterization of new, ubiquitous marine nitrite-oxidizing bacteria from the Nitrospirales.</title>
        <authorList>
            <person name="Mueller A.J."/>
            <person name="Daebeler A."/>
            <person name="Herbold C.W."/>
            <person name="Kirkegaard R.H."/>
            <person name="Daims H."/>
        </authorList>
    </citation>
    <scope>NUCLEOTIDE SEQUENCE [LARGE SCALE GENOMIC DNA]</scope>
    <source>
        <strain evidence="14 15">VA</strain>
    </source>
</reference>
<evidence type="ECO:0000256" key="2">
    <source>
        <dbReference type="ARBA" id="ARBA00004496"/>
    </source>
</evidence>
<organism evidence="14 15">
    <name type="scientific">Candidatus Nitrospira allomarina</name>
    <dbReference type="NCBI Taxonomy" id="3020900"/>
    <lineage>
        <taxon>Bacteria</taxon>
        <taxon>Pseudomonadati</taxon>
        <taxon>Nitrospirota</taxon>
        <taxon>Nitrospiria</taxon>
        <taxon>Nitrospirales</taxon>
        <taxon>Nitrospiraceae</taxon>
        <taxon>Nitrospira</taxon>
    </lineage>
</organism>
<dbReference type="InterPro" id="IPR015424">
    <property type="entry name" value="PyrdxlP-dep_Trfase"/>
</dbReference>
<comment type="similarity">
    <text evidence="12 13">Belongs to the class-III pyridoxal-phosphate-dependent aminotransferase family. BioA subfamily.</text>
</comment>
<evidence type="ECO:0000256" key="6">
    <source>
        <dbReference type="ARBA" id="ARBA00022576"/>
    </source>
</evidence>
<gene>
    <name evidence="13 14" type="primary">bioA</name>
    <name evidence="14" type="ORF">PP769_14610</name>
</gene>
<feature type="binding site" evidence="13">
    <location>
        <begin position="325"/>
        <end position="326"/>
    </location>
    <ligand>
        <name>pyridoxal 5'-phosphate</name>
        <dbReference type="ChEBI" id="CHEBI:597326"/>
    </ligand>
</feature>
<dbReference type="GO" id="GO:0009102">
    <property type="term" value="P:biotin biosynthetic process"/>
    <property type="evidence" value="ECO:0007669"/>
    <property type="project" value="UniProtKB-UniRule"/>
</dbReference>
<evidence type="ECO:0000313" key="14">
    <source>
        <dbReference type="EMBL" id="WNM57199.1"/>
    </source>
</evidence>
<feature type="binding site" evidence="13">
    <location>
        <begin position="119"/>
        <end position="120"/>
    </location>
    <ligand>
        <name>pyridoxal 5'-phosphate</name>
        <dbReference type="ChEBI" id="CHEBI:597326"/>
    </ligand>
</feature>
<comment type="catalytic activity">
    <reaction evidence="11 13">
        <text>(8S)-8-amino-7-oxononanoate + S-adenosyl-L-methionine = S-adenosyl-4-methylsulfanyl-2-oxobutanoate + (7R,8S)-7,8-diammoniononanoate</text>
        <dbReference type="Rhea" id="RHEA:16861"/>
        <dbReference type="ChEBI" id="CHEBI:16490"/>
        <dbReference type="ChEBI" id="CHEBI:59789"/>
        <dbReference type="ChEBI" id="CHEBI:149468"/>
        <dbReference type="ChEBI" id="CHEBI:149469"/>
        <dbReference type="EC" id="2.6.1.62"/>
    </reaction>
</comment>
<keyword evidence="8 13" id="KW-0949">S-adenosyl-L-methionine</keyword>
<evidence type="ECO:0000256" key="10">
    <source>
        <dbReference type="ARBA" id="ARBA00022898"/>
    </source>
</evidence>
<evidence type="ECO:0000256" key="7">
    <source>
        <dbReference type="ARBA" id="ARBA00022679"/>
    </source>
</evidence>
<dbReference type="InterPro" id="IPR015422">
    <property type="entry name" value="PyrdxlP-dep_Trfase_small"/>
</dbReference>
<comment type="caution">
    <text evidence="13">Lacks conserved residue(s) required for the propagation of feature annotation.</text>
</comment>
<dbReference type="CDD" id="cd00610">
    <property type="entry name" value="OAT_like"/>
    <property type="match status" value="1"/>
</dbReference>
<dbReference type="EMBL" id="CP116967">
    <property type="protein sequence ID" value="WNM57199.1"/>
    <property type="molecule type" value="Genomic_DNA"/>
</dbReference>
<comment type="cofactor">
    <cofactor evidence="1 13">
        <name>pyridoxal 5'-phosphate</name>
        <dbReference type="ChEBI" id="CHEBI:597326"/>
    </cofactor>
</comment>
<dbReference type="GO" id="GO:0030170">
    <property type="term" value="F:pyridoxal phosphate binding"/>
    <property type="evidence" value="ECO:0007669"/>
    <property type="project" value="UniProtKB-UniRule"/>
</dbReference>
<evidence type="ECO:0000256" key="12">
    <source>
        <dbReference type="ARBA" id="ARBA00060970"/>
    </source>
</evidence>
<feature type="binding site" evidence="13">
    <location>
        <position position="260"/>
    </location>
    <ligand>
        <name>pyridoxal 5'-phosphate</name>
        <dbReference type="ChEBI" id="CHEBI:597326"/>
    </ligand>
</feature>
<keyword evidence="6 13" id="KW-0032">Aminotransferase</keyword>
<proteinExistence type="inferred from homology"/>
<evidence type="ECO:0000256" key="13">
    <source>
        <dbReference type="HAMAP-Rule" id="MF_00834"/>
    </source>
</evidence>
<accession>A0AA96GEF1</accession>
<dbReference type="InterPro" id="IPR015421">
    <property type="entry name" value="PyrdxlP-dep_Trfase_major"/>
</dbReference>
<evidence type="ECO:0000256" key="11">
    <source>
        <dbReference type="ARBA" id="ARBA00048449"/>
    </source>
</evidence>
<dbReference type="GO" id="GO:0004015">
    <property type="term" value="F:adenosylmethionine-8-amino-7-oxononanoate transaminase activity"/>
    <property type="evidence" value="ECO:0007669"/>
    <property type="project" value="UniProtKB-UniRule"/>
</dbReference>
<evidence type="ECO:0000256" key="3">
    <source>
        <dbReference type="ARBA" id="ARBA00005063"/>
    </source>
</evidence>
<feature type="modified residue" description="N6-(pyridoxal phosphate)lysine" evidence="13">
    <location>
        <position position="289"/>
    </location>
</feature>
<sequence>MTLKTTRTALEKDDREYVWHPFTQMQEWERQPPLIIRRGKGSYVYDMDGNPYLDATASIWVNIHGHRHPRIDEAIRHQLTQVAHTTLLGLSNPPAIQLAKALIRLAPKGLQKVFYSDNGSTAVEVAAKMAIQYWQQCPNPQPQKTRFIHLGMSYHGDTVGGMSLSGVELFRRSFSPLLFASHDVEPPYCYRCPLQLHFPHCRLACLEPLEKLLSTQHQEIAGLILEPMVQAVAGIIPSPPGYLKRVRELCTRYNVLFIADEVATGFGRTGRMFACEHEGISPDIMAIAKGLTGGYLPLAATLTTNAIYEAFLGEGHENKTFFHGHSYAGNPLGCAAALANLAIFKSERTLAKLQRRIPKFRRALASLTEDPWVGDIRQCGFMVGIELVQQKSQKMPFPASERIGQKIAMTARTLGLLIRPIGTIMILIPPLSASIKELDQMVSILRLAISVVRASGTSFSIPSPPEALKRPLD</sequence>
<dbReference type="PROSITE" id="PS00600">
    <property type="entry name" value="AA_TRANSFER_CLASS_3"/>
    <property type="match status" value="1"/>
</dbReference>
<dbReference type="PANTHER" id="PTHR42684">
    <property type="entry name" value="ADENOSYLMETHIONINE-8-AMINO-7-OXONONANOATE AMINOTRANSFERASE"/>
    <property type="match status" value="1"/>
</dbReference>
<dbReference type="Proteomes" id="UP001302719">
    <property type="component" value="Chromosome"/>
</dbReference>
<dbReference type="InterPro" id="IPR049704">
    <property type="entry name" value="Aminotrans_3_PPA_site"/>
</dbReference>
<evidence type="ECO:0000256" key="1">
    <source>
        <dbReference type="ARBA" id="ARBA00001933"/>
    </source>
</evidence>
<dbReference type="SUPFAM" id="SSF53383">
    <property type="entry name" value="PLP-dependent transferases"/>
    <property type="match status" value="1"/>
</dbReference>
<dbReference type="Gene3D" id="3.90.1150.10">
    <property type="entry name" value="Aspartate Aminotransferase, domain 1"/>
    <property type="match status" value="1"/>
</dbReference>
<dbReference type="Pfam" id="PF00202">
    <property type="entry name" value="Aminotran_3"/>
    <property type="match status" value="1"/>
</dbReference>
<dbReference type="KEGG" id="nall:PP769_14610"/>
<evidence type="ECO:0000256" key="8">
    <source>
        <dbReference type="ARBA" id="ARBA00022691"/>
    </source>
</evidence>
<keyword evidence="10 13" id="KW-0663">Pyridoxal phosphate</keyword>
<protein>
    <recommendedName>
        <fullName evidence="13">Adenosylmethionine-8-amino-7-oxononanoate aminotransferase</fullName>
        <ecNumber evidence="13">2.6.1.62</ecNumber>
    </recommendedName>
    <alternativeName>
        <fullName evidence="13">7,8-diamino-pelargonic acid aminotransferase</fullName>
        <shortName evidence="13">DAPA AT</shortName>
        <shortName evidence="13">DAPA aminotransferase</shortName>
    </alternativeName>
    <alternativeName>
        <fullName evidence="13">7,8-diaminononanoate synthase</fullName>
        <shortName evidence="13">DANS</shortName>
    </alternativeName>
    <alternativeName>
        <fullName evidence="13">Diaminopelargonic acid synthase</fullName>
    </alternativeName>
</protein>
<dbReference type="HAMAP" id="MF_00834">
    <property type="entry name" value="BioA"/>
    <property type="match status" value="1"/>
</dbReference>
<evidence type="ECO:0000256" key="4">
    <source>
        <dbReference type="ARBA" id="ARBA00011738"/>
    </source>
</evidence>
<feature type="binding site" evidence="13">
    <location>
        <position position="289"/>
    </location>
    <ligand>
        <name>substrate</name>
    </ligand>
</feature>
<comment type="function">
    <text evidence="13">Catalyzes the transfer of the alpha-amino group from S-adenosyl-L-methionine (SAM) to 7-keto-8-aminopelargonic acid (KAPA) to form 7,8-diaminopelargonic acid (DAPA). It is the only aminotransferase known to utilize SAM as an amino donor.</text>
</comment>
<evidence type="ECO:0000256" key="5">
    <source>
        <dbReference type="ARBA" id="ARBA00022490"/>
    </source>
</evidence>
<dbReference type="AlphaFoldDB" id="A0AA96GEF1"/>
<comment type="pathway">
    <text evidence="3 13">Cofactor biosynthesis; biotin biosynthesis; 7,8-diaminononanoate from 8-amino-7-oxononanoate (SAM route): step 1/1.</text>
</comment>
<feature type="binding site" evidence="13">
    <location>
        <position position="154"/>
    </location>
    <ligand>
        <name>substrate</name>
    </ligand>
</feature>
<dbReference type="FunFam" id="3.40.640.10:FF:000078">
    <property type="entry name" value="Adenosylmethionine-8-amino-7-oxononanoate aminotransferase"/>
    <property type="match status" value="1"/>
</dbReference>
<dbReference type="PANTHER" id="PTHR42684:SF17">
    <property type="entry name" value="ADENOSYLMETHIONINE-8-AMINO-7-OXONONANOATE AMINOTRANSFERASE"/>
    <property type="match status" value="1"/>
</dbReference>
<feature type="binding site" evidence="13">
    <location>
        <position position="324"/>
    </location>
    <ligand>
        <name>substrate</name>
    </ligand>
</feature>
<dbReference type="Gene3D" id="3.40.640.10">
    <property type="entry name" value="Type I PLP-dependent aspartate aminotransferase-like (Major domain)"/>
    <property type="match status" value="1"/>
</dbReference>
<evidence type="ECO:0000256" key="9">
    <source>
        <dbReference type="ARBA" id="ARBA00022756"/>
    </source>
</evidence>
<feature type="site" description="Participates in the substrate recognition with KAPA and in a stacking interaction with the adenine ring of SAM" evidence="13">
    <location>
        <position position="22"/>
    </location>
</feature>
<name>A0AA96GEF1_9BACT</name>
<keyword evidence="15" id="KW-1185">Reference proteome</keyword>
<dbReference type="InterPro" id="IPR005815">
    <property type="entry name" value="BioA"/>
</dbReference>
<keyword evidence="5 13" id="KW-0963">Cytoplasm</keyword>
<dbReference type="InterPro" id="IPR005814">
    <property type="entry name" value="Aminotrans_3"/>
</dbReference>
<keyword evidence="7 13" id="KW-0808">Transferase</keyword>
<keyword evidence="9 13" id="KW-0093">Biotin biosynthesis</keyword>
<dbReference type="RefSeq" id="WP_312641402.1">
    <property type="nucleotide sequence ID" value="NZ_CP116967.1"/>
</dbReference>
<comment type="subunit">
    <text evidence="4 13">Homodimer.</text>
</comment>
<dbReference type="EC" id="2.6.1.62" evidence="13"/>
<evidence type="ECO:0000313" key="15">
    <source>
        <dbReference type="Proteomes" id="UP001302719"/>
    </source>
</evidence>
<comment type="subcellular location">
    <subcellularLocation>
        <location evidence="2 13">Cytoplasm</location>
    </subcellularLocation>
</comment>
<dbReference type="GO" id="GO:0005737">
    <property type="term" value="C:cytoplasm"/>
    <property type="evidence" value="ECO:0007669"/>
    <property type="project" value="UniProtKB-SubCell"/>
</dbReference>
<dbReference type="NCBIfam" id="TIGR00508">
    <property type="entry name" value="bioA"/>
    <property type="match status" value="1"/>
</dbReference>